<protein>
    <recommendedName>
        <fullName evidence="5">Steroid 5-alpha reductase C-terminal domain-containing protein</fullName>
    </recommendedName>
</protein>
<sequence length="259" mass="30255">MGSQIGRLISVDFAIQFIGWIISAKFRTEKFFDLTGSLTFILLTYLSRNKIQSTLRQNIQCSCIFLWAIRLGTFLFHRILKSGQDSRFDRIRNSPSRLFITWFMQGIWVIITLLPSLYLNQKQTDKPLTKNDYIGWSIWLFGFVLEVVADRQKSTFRNNANNKGKFTNIGLWKYSRHPNYFGEICAWLGLYISSSHMLSKYEKLFGLLSPILVTFLLSFVSGIPILEKQAMRLYGNDPTYRAYRNRTPVLIPFVNFPRI</sequence>
<dbReference type="Pfam" id="PF06966">
    <property type="entry name" value="DUF1295"/>
    <property type="match status" value="1"/>
</dbReference>
<comment type="caution">
    <text evidence="2">The sequence shown here is derived from an EMBL/GenBank/DDBJ whole genome shotgun (WGS) entry which is preliminary data.</text>
</comment>
<dbReference type="EMBL" id="CAJOAY010000137">
    <property type="protein sequence ID" value="CAF3555057.1"/>
    <property type="molecule type" value="Genomic_DNA"/>
</dbReference>
<dbReference type="EMBL" id="CAJNON010000067">
    <property type="protein sequence ID" value="CAF0905601.1"/>
    <property type="molecule type" value="Genomic_DNA"/>
</dbReference>
<keyword evidence="1" id="KW-0472">Membrane</keyword>
<keyword evidence="1" id="KW-0812">Transmembrane</keyword>
<reference evidence="2" key="1">
    <citation type="submission" date="2021-02" db="EMBL/GenBank/DDBJ databases">
        <authorList>
            <person name="Nowell W R."/>
        </authorList>
    </citation>
    <scope>NUCLEOTIDE SEQUENCE</scope>
</reference>
<dbReference type="AlphaFoldDB" id="A0A813ZXN7"/>
<feature type="transmembrane region" description="Helical" evidence="1">
    <location>
        <begin position="133"/>
        <end position="149"/>
    </location>
</feature>
<evidence type="ECO:0000313" key="3">
    <source>
        <dbReference type="EMBL" id="CAF3555057.1"/>
    </source>
</evidence>
<evidence type="ECO:0008006" key="5">
    <source>
        <dbReference type="Google" id="ProtNLM"/>
    </source>
</evidence>
<name>A0A813ZXN7_9BILA</name>
<dbReference type="Proteomes" id="UP000663881">
    <property type="component" value="Unassembled WGS sequence"/>
</dbReference>
<dbReference type="Proteomes" id="UP000663891">
    <property type="component" value="Unassembled WGS sequence"/>
</dbReference>
<evidence type="ECO:0000313" key="2">
    <source>
        <dbReference type="EMBL" id="CAF0905601.1"/>
    </source>
</evidence>
<evidence type="ECO:0000313" key="4">
    <source>
        <dbReference type="Proteomes" id="UP000663891"/>
    </source>
</evidence>
<dbReference type="Gene3D" id="1.20.120.1630">
    <property type="match status" value="1"/>
</dbReference>
<feature type="transmembrane region" description="Helical" evidence="1">
    <location>
        <begin position="204"/>
        <end position="226"/>
    </location>
</feature>
<feature type="transmembrane region" description="Helical" evidence="1">
    <location>
        <begin position="98"/>
        <end position="118"/>
    </location>
</feature>
<keyword evidence="1" id="KW-1133">Transmembrane helix</keyword>
<gene>
    <name evidence="3" type="ORF">OKA104_LOCUS4291</name>
    <name evidence="2" type="ORF">VCS650_LOCUS9552</name>
</gene>
<dbReference type="InterPro" id="IPR010721">
    <property type="entry name" value="UstE-like"/>
</dbReference>
<dbReference type="OrthoDB" id="67965at2759"/>
<proteinExistence type="predicted"/>
<dbReference type="PROSITE" id="PS50244">
    <property type="entry name" value="S5A_REDUCTASE"/>
    <property type="match status" value="1"/>
</dbReference>
<dbReference type="PANTHER" id="PTHR32251">
    <property type="entry name" value="3-OXO-5-ALPHA-STEROID 4-DEHYDROGENASE"/>
    <property type="match status" value="1"/>
</dbReference>
<accession>A0A813ZXN7</accession>
<organism evidence="2 4">
    <name type="scientific">Adineta steineri</name>
    <dbReference type="NCBI Taxonomy" id="433720"/>
    <lineage>
        <taxon>Eukaryota</taxon>
        <taxon>Metazoa</taxon>
        <taxon>Spiralia</taxon>
        <taxon>Gnathifera</taxon>
        <taxon>Rotifera</taxon>
        <taxon>Eurotatoria</taxon>
        <taxon>Bdelloidea</taxon>
        <taxon>Adinetida</taxon>
        <taxon>Adinetidae</taxon>
        <taxon>Adineta</taxon>
    </lineage>
</organism>
<dbReference type="GO" id="GO:0016020">
    <property type="term" value="C:membrane"/>
    <property type="evidence" value="ECO:0007669"/>
    <property type="project" value="TreeGrafter"/>
</dbReference>
<evidence type="ECO:0000256" key="1">
    <source>
        <dbReference type="SAM" id="Phobius"/>
    </source>
</evidence>
<dbReference type="PANTHER" id="PTHR32251:SF17">
    <property type="entry name" value="STEROID 5-ALPHA REDUCTASE C-TERMINAL DOMAIN-CONTAINING PROTEIN"/>
    <property type="match status" value="1"/>
</dbReference>